<dbReference type="PANTHER" id="PTHR46033">
    <property type="entry name" value="PROTEIN MAIN-LIKE 2"/>
    <property type="match status" value="1"/>
</dbReference>
<evidence type="ECO:0000256" key="1">
    <source>
        <dbReference type="SAM" id="MobiDB-lite"/>
    </source>
</evidence>
<evidence type="ECO:0000259" key="2">
    <source>
        <dbReference type="Pfam" id="PF10536"/>
    </source>
</evidence>
<sequence length="272" mass="30151">MGTQIVRWENRFEEFAPRERDSRICNGEREKRKTIDPSTVVPPNIVDTTNEGVSKPVPPTESAQVTLRAQAESAQAVNIPQGSEFETESVQATLGAQPPLPNASPNYDVNIPIVRGYSEAGGAGNLLTLKKLKEYYAYKLEKVLSDGNVAATKRKKGLTARSVAPAYMLYILGSFLFPMKKGTNVSVRYLVLFTKDKVAKKWSWGSTVLAHMYYNLGAASRDDGRQFACCTTLLGLWIFAHFPKFAGIPKEMDYDACIRALYLLEMGCICYG</sequence>
<organism evidence="3 4">
    <name type="scientific">Kingdonia uniflora</name>
    <dbReference type="NCBI Taxonomy" id="39325"/>
    <lineage>
        <taxon>Eukaryota</taxon>
        <taxon>Viridiplantae</taxon>
        <taxon>Streptophyta</taxon>
        <taxon>Embryophyta</taxon>
        <taxon>Tracheophyta</taxon>
        <taxon>Spermatophyta</taxon>
        <taxon>Magnoliopsida</taxon>
        <taxon>Ranunculales</taxon>
        <taxon>Circaeasteraceae</taxon>
        <taxon>Kingdonia</taxon>
    </lineage>
</organism>
<feature type="region of interest" description="Disordered" evidence="1">
    <location>
        <begin position="17"/>
        <end position="59"/>
    </location>
</feature>
<dbReference type="InterPro" id="IPR019557">
    <property type="entry name" value="AminoTfrase-like_pln_mobile"/>
</dbReference>
<dbReference type="EMBL" id="JACGCM010000859">
    <property type="protein sequence ID" value="KAF6165151.1"/>
    <property type="molecule type" value="Genomic_DNA"/>
</dbReference>
<accession>A0A7J7ND30</accession>
<dbReference type="PANTHER" id="PTHR46033:SF8">
    <property type="entry name" value="PROTEIN MAINTENANCE OF MERISTEMS-LIKE"/>
    <property type="match status" value="1"/>
</dbReference>
<dbReference type="Proteomes" id="UP000541444">
    <property type="component" value="Unassembled WGS sequence"/>
</dbReference>
<name>A0A7J7ND30_9MAGN</name>
<evidence type="ECO:0000313" key="3">
    <source>
        <dbReference type="EMBL" id="KAF6165151.1"/>
    </source>
</evidence>
<dbReference type="AlphaFoldDB" id="A0A7J7ND30"/>
<protein>
    <recommendedName>
        <fullName evidence="2">Aminotransferase-like plant mobile domain-containing protein</fullName>
    </recommendedName>
</protein>
<keyword evidence="4" id="KW-1185">Reference proteome</keyword>
<dbReference type="Pfam" id="PF10536">
    <property type="entry name" value="PMD"/>
    <property type="match status" value="1"/>
</dbReference>
<proteinExistence type="predicted"/>
<feature type="domain" description="Aminotransferase-like plant mobile" evidence="2">
    <location>
        <begin position="162"/>
        <end position="245"/>
    </location>
</feature>
<gene>
    <name evidence="3" type="ORF">GIB67_000735</name>
</gene>
<evidence type="ECO:0000313" key="4">
    <source>
        <dbReference type="Proteomes" id="UP000541444"/>
    </source>
</evidence>
<feature type="compositionally biased region" description="Basic and acidic residues" evidence="1">
    <location>
        <begin position="17"/>
        <end position="35"/>
    </location>
</feature>
<dbReference type="InterPro" id="IPR044824">
    <property type="entry name" value="MAIN-like"/>
</dbReference>
<comment type="caution">
    <text evidence="3">The sequence shown here is derived from an EMBL/GenBank/DDBJ whole genome shotgun (WGS) entry which is preliminary data.</text>
</comment>
<dbReference type="GO" id="GO:0010073">
    <property type="term" value="P:meristem maintenance"/>
    <property type="evidence" value="ECO:0007669"/>
    <property type="project" value="InterPro"/>
</dbReference>
<reference evidence="3 4" key="1">
    <citation type="journal article" date="2020" name="IScience">
        <title>Genome Sequencing of the Endangered Kingdonia uniflora (Circaeasteraceae, Ranunculales) Reveals Potential Mechanisms of Evolutionary Specialization.</title>
        <authorList>
            <person name="Sun Y."/>
            <person name="Deng T."/>
            <person name="Zhang A."/>
            <person name="Moore M.J."/>
            <person name="Landis J.B."/>
            <person name="Lin N."/>
            <person name="Zhang H."/>
            <person name="Zhang X."/>
            <person name="Huang J."/>
            <person name="Zhang X."/>
            <person name="Sun H."/>
            <person name="Wang H."/>
        </authorList>
    </citation>
    <scope>NUCLEOTIDE SEQUENCE [LARGE SCALE GENOMIC DNA]</scope>
    <source>
        <strain evidence="3">TB1705</strain>
        <tissue evidence="3">Leaf</tissue>
    </source>
</reference>